<organism evidence="1 2">
    <name type="scientific">Phaeosphaeria nodorum (strain SN15 / ATCC MYA-4574 / FGSC 10173)</name>
    <name type="common">Glume blotch fungus</name>
    <name type="synonym">Parastagonospora nodorum</name>
    <dbReference type="NCBI Taxonomy" id="321614"/>
    <lineage>
        <taxon>Eukaryota</taxon>
        <taxon>Fungi</taxon>
        <taxon>Dikarya</taxon>
        <taxon>Ascomycota</taxon>
        <taxon>Pezizomycotina</taxon>
        <taxon>Dothideomycetes</taxon>
        <taxon>Pleosporomycetidae</taxon>
        <taxon>Pleosporales</taxon>
        <taxon>Pleosporineae</taxon>
        <taxon>Phaeosphaeriaceae</taxon>
        <taxon>Parastagonospora</taxon>
    </lineage>
</organism>
<sequence length="66" mass="7277">MILALTSVSLSSMIANTQRENDQNTTSCLGRKHVESRSFPFTCSLSLLFSSLRVYLIVNCSTDAMS</sequence>
<evidence type="ECO:0000313" key="2">
    <source>
        <dbReference type="Proteomes" id="UP000663193"/>
    </source>
</evidence>
<dbReference type="VEuPathDB" id="FungiDB:JI435_412810"/>
<keyword evidence="2" id="KW-1185">Reference proteome</keyword>
<reference evidence="2" key="1">
    <citation type="journal article" date="2021" name="BMC Genomics">
        <title>Chromosome-level genome assembly and manually-curated proteome of model necrotroph Parastagonospora nodorum Sn15 reveals a genome-wide trove of candidate effector homologs, and redundancy of virulence-related functions within an accessory chromosome.</title>
        <authorList>
            <person name="Bertazzoni S."/>
            <person name="Jones D.A.B."/>
            <person name="Phan H.T."/>
            <person name="Tan K.-C."/>
            <person name="Hane J.K."/>
        </authorList>
    </citation>
    <scope>NUCLEOTIDE SEQUENCE [LARGE SCALE GENOMIC DNA]</scope>
    <source>
        <strain evidence="2">SN15 / ATCC MYA-4574 / FGSC 10173)</strain>
    </source>
</reference>
<dbReference type="AlphaFoldDB" id="A0A7U2F566"/>
<evidence type="ECO:0000313" key="1">
    <source>
        <dbReference type="EMBL" id="QRC98934.1"/>
    </source>
</evidence>
<protein>
    <submittedName>
        <fullName evidence="1">Uncharacterized protein</fullName>
    </submittedName>
</protein>
<gene>
    <name evidence="1" type="ORF">JI435_412810</name>
</gene>
<accession>A0A7U2F566</accession>
<proteinExistence type="predicted"/>
<dbReference type="EMBL" id="CP069031">
    <property type="protein sequence ID" value="QRC98934.1"/>
    <property type="molecule type" value="Genomic_DNA"/>
</dbReference>
<name>A0A7U2F566_PHANO</name>
<dbReference type="Proteomes" id="UP000663193">
    <property type="component" value="Chromosome 9"/>
</dbReference>